<evidence type="ECO:0000256" key="3">
    <source>
        <dbReference type="ARBA" id="ARBA00022801"/>
    </source>
</evidence>
<reference evidence="7 9" key="1">
    <citation type="submission" date="2018-08" db="EMBL/GenBank/DDBJ databases">
        <title>A genome reference for cultivated species of the human gut microbiota.</title>
        <authorList>
            <person name="Zou Y."/>
            <person name="Xue W."/>
            <person name="Luo G."/>
        </authorList>
    </citation>
    <scope>NUCLEOTIDE SEQUENCE [LARGE SCALE GENOMIC DNA]</scope>
    <source>
        <strain evidence="7 9">AM30-26</strain>
    </source>
</reference>
<protein>
    <submittedName>
        <fullName evidence="7">MBL fold metallo-hydrolase</fullName>
    </submittedName>
</protein>
<dbReference type="Proteomes" id="UP000284785">
    <property type="component" value="Unassembled WGS sequence"/>
</dbReference>
<dbReference type="PANTHER" id="PTHR46233">
    <property type="entry name" value="HYDROXYACYLGLUTATHIONE HYDROLASE GLOC"/>
    <property type="match status" value="1"/>
</dbReference>
<evidence type="ECO:0000313" key="9">
    <source>
        <dbReference type="Proteomes" id="UP000284785"/>
    </source>
</evidence>
<dbReference type="EMBL" id="WCSY01000049">
    <property type="protein sequence ID" value="KAB4304467.1"/>
    <property type="molecule type" value="Genomic_DNA"/>
</dbReference>
<evidence type="ECO:0000313" key="11">
    <source>
        <dbReference type="Proteomes" id="UP001156218"/>
    </source>
</evidence>
<dbReference type="InterPro" id="IPR036866">
    <property type="entry name" value="RibonucZ/Hydroxyglut_hydro"/>
</dbReference>
<proteinExistence type="predicted"/>
<sequence length="199" mass="23100">MIYLDSIVNSVFNSMTYLIHSDNSQDLYIVDCGDVQPIINYVHKYELTLRGIFLTHTHFDHIYGLNEVVSAFPQSTIYTSEHGKEGLYSPKYNMSRYQIEIPHFIYRFDNVAIIDENASLPLFDGVAMQVLSTPGHDWSCLSYLLDRWLFTGDSLIPNTRLLVHFPKSDKTVAYKQYERLQQLAELNKLEIKSGHYVHN</sequence>
<keyword evidence="4" id="KW-0862">Zinc</keyword>
<dbReference type="Proteomes" id="UP000440614">
    <property type="component" value="Unassembled WGS sequence"/>
</dbReference>
<keyword evidence="2" id="KW-0479">Metal-binding</keyword>
<reference evidence="6 10" key="2">
    <citation type="journal article" date="2019" name="Nat. Med.">
        <title>A library of human gut bacterial isolates paired with longitudinal multiomics data enables mechanistic microbiome research.</title>
        <authorList>
            <person name="Poyet M."/>
            <person name="Groussin M."/>
            <person name="Gibbons S.M."/>
            <person name="Avila-Pacheco J."/>
            <person name="Jiang X."/>
            <person name="Kearney S.M."/>
            <person name="Perrotta A.R."/>
            <person name="Berdy B."/>
            <person name="Zhao S."/>
            <person name="Lieberman T.D."/>
            <person name="Swanson P.K."/>
            <person name="Smith M."/>
            <person name="Roesemann S."/>
            <person name="Alexander J.E."/>
            <person name="Rich S.A."/>
            <person name="Livny J."/>
            <person name="Vlamakis H."/>
            <person name="Clish C."/>
            <person name="Bullock K."/>
            <person name="Deik A."/>
            <person name="Scott J."/>
            <person name="Pierce K.A."/>
            <person name="Xavier R.J."/>
            <person name="Alm E.J."/>
        </authorList>
    </citation>
    <scope>NUCLEOTIDE SEQUENCE [LARGE SCALE GENOMIC DNA]</scope>
    <source>
        <strain evidence="6 10">BIOML-A188</strain>
    </source>
</reference>
<dbReference type="PANTHER" id="PTHR46233:SF3">
    <property type="entry name" value="HYDROXYACYLGLUTATHIONE HYDROLASE GLOC"/>
    <property type="match status" value="1"/>
</dbReference>
<dbReference type="Pfam" id="PF00753">
    <property type="entry name" value="Lactamase_B"/>
    <property type="match status" value="1"/>
</dbReference>
<organism evidence="7 9">
    <name type="scientific">Bacteroides thetaiotaomicron</name>
    <dbReference type="NCBI Taxonomy" id="818"/>
    <lineage>
        <taxon>Bacteria</taxon>
        <taxon>Pseudomonadati</taxon>
        <taxon>Bacteroidota</taxon>
        <taxon>Bacteroidia</taxon>
        <taxon>Bacteroidales</taxon>
        <taxon>Bacteroidaceae</taxon>
        <taxon>Bacteroides</taxon>
    </lineage>
</organism>
<evidence type="ECO:0000256" key="2">
    <source>
        <dbReference type="ARBA" id="ARBA00022723"/>
    </source>
</evidence>
<dbReference type="AlphaFoldDB" id="A0A3E5H5A7"/>
<feature type="domain" description="Metallo-beta-lactamase" evidence="5">
    <location>
        <begin position="13"/>
        <end position="195"/>
    </location>
</feature>
<evidence type="ECO:0000313" key="6">
    <source>
        <dbReference type="EMBL" id="KAB4304467.1"/>
    </source>
</evidence>
<reference evidence="8 11" key="3">
    <citation type="submission" date="2021-06" db="EMBL/GenBank/DDBJ databases">
        <title>Interrogation of the integrated mobile genetic elements in gut-associated Bacteroides with a consensus prediction approach.</title>
        <authorList>
            <person name="Campbell D.E."/>
            <person name="Leigh J.R."/>
            <person name="Kim T."/>
            <person name="England W."/>
            <person name="Whitaker R.J."/>
            <person name="Degnan P.H."/>
        </authorList>
    </citation>
    <scope>NUCLEOTIDE SEQUENCE [LARGE SCALE GENOMIC DNA]</scope>
    <source>
        <strain evidence="8 11">WAL8669</strain>
    </source>
</reference>
<comment type="cofactor">
    <cofactor evidence="1">
        <name>Zn(2+)</name>
        <dbReference type="ChEBI" id="CHEBI:29105"/>
    </cofactor>
</comment>
<dbReference type="SMART" id="SM00849">
    <property type="entry name" value="Lactamase_B"/>
    <property type="match status" value="1"/>
</dbReference>
<dbReference type="SUPFAM" id="SSF56281">
    <property type="entry name" value="Metallo-hydrolase/oxidoreductase"/>
    <property type="match status" value="1"/>
</dbReference>
<name>A0A3E5H5A7_BACT4</name>
<dbReference type="RefSeq" id="WP_055230259.1">
    <property type="nucleotide sequence ID" value="NZ_CABJDH010000014.1"/>
</dbReference>
<dbReference type="EMBL" id="CP083680">
    <property type="protein sequence ID" value="UYU64881.1"/>
    <property type="molecule type" value="Genomic_DNA"/>
</dbReference>
<dbReference type="EMBL" id="QSJP01000013">
    <property type="protein sequence ID" value="RHD86776.1"/>
    <property type="molecule type" value="Genomic_DNA"/>
</dbReference>
<evidence type="ECO:0000256" key="1">
    <source>
        <dbReference type="ARBA" id="ARBA00001947"/>
    </source>
</evidence>
<dbReference type="GO" id="GO:0046872">
    <property type="term" value="F:metal ion binding"/>
    <property type="evidence" value="ECO:0007669"/>
    <property type="project" value="UniProtKB-KW"/>
</dbReference>
<dbReference type="InterPro" id="IPR051453">
    <property type="entry name" value="MBL_Glyoxalase_II"/>
</dbReference>
<dbReference type="InterPro" id="IPR001279">
    <property type="entry name" value="Metallo-B-lactamas"/>
</dbReference>
<evidence type="ECO:0000259" key="5">
    <source>
        <dbReference type="SMART" id="SM00849"/>
    </source>
</evidence>
<evidence type="ECO:0000313" key="7">
    <source>
        <dbReference type="EMBL" id="RHD86776.1"/>
    </source>
</evidence>
<accession>A0A3E5H5A7</accession>
<evidence type="ECO:0000313" key="10">
    <source>
        <dbReference type="Proteomes" id="UP000440614"/>
    </source>
</evidence>
<dbReference type="Proteomes" id="UP001156218">
    <property type="component" value="Chromosome"/>
</dbReference>
<dbReference type="Gene3D" id="3.60.15.10">
    <property type="entry name" value="Ribonuclease Z/Hydroxyacylglutathione hydrolase-like"/>
    <property type="match status" value="1"/>
</dbReference>
<keyword evidence="3 7" id="KW-0378">Hydrolase</keyword>
<dbReference type="CDD" id="cd06262">
    <property type="entry name" value="metallo-hydrolase-like_MBL-fold"/>
    <property type="match status" value="1"/>
</dbReference>
<evidence type="ECO:0000313" key="8">
    <source>
        <dbReference type="EMBL" id="UYU64881.1"/>
    </source>
</evidence>
<dbReference type="GO" id="GO:0016787">
    <property type="term" value="F:hydrolase activity"/>
    <property type="evidence" value="ECO:0007669"/>
    <property type="project" value="UniProtKB-KW"/>
</dbReference>
<gene>
    <name evidence="7" type="ORF">DW780_15615</name>
    <name evidence="6" type="ORF">GAO51_28285</name>
    <name evidence="8" type="ORF">KQP68_14965</name>
</gene>
<evidence type="ECO:0000256" key="4">
    <source>
        <dbReference type="ARBA" id="ARBA00022833"/>
    </source>
</evidence>